<protein>
    <submittedName>
        <fullName evidence="3">Energy transducer TonB</fullName>
    </submittedName>
</protein>
<feature type="compositionally biased region" description="Pro residues" evidence="1">
    <location>
        <begin position="55"/>
        <end position="65"/>
    </location>
</feature>
<evidence type="ECO:0000313" key="3">
    <source>
        <dbReference type="EMBL" id="MTD92725.1"/>
    </source>
</evidence>
<evidence type="ECO:0000256" key="2">
    <source>
        <dbReference type="SAM" id="Phobius"/>
    </source>
</evidence>
<name>A0A6I3KBB9_9HYPH</name>
<gene>
    <name evidence="3" type="ORF">GIW81_00055</name>
</gene>
<comment type="caution">
    <text evidence="3">The sequence shown here is derived from an EMBL/GenBank/DDBJ whole genome shotgun (WGS) entry which is preliminary data.</text>
</comment>
<keyword evidence="4" id="KW-1185">Reference proteome</keyword>
<evidence type="ECO:0000313" key="4">
    <source>
        <dbReference type="Proteomes" id="UP000440694"/>
    </source>
</evidence>
<accession>A0A6I3KBB9</accession>
<sequence>MSAPDDRNPRTRPLWLFGAAFTAMVMLAGGAAWLMLGDNTPPPRRVPEPIIVRLVPPPPPPPPPPEQKEPEPELIEQPKMVEPETKDEPIEEPKEEAQDEANDEPPPGPLALDAEAEGPGDAMGLGANPGGRGLLGGGGRSRWGWYASMVQGEIESALRNNAKTRNSLMQVQLRLWADSSGRIQRVQIVSSTGTAELNAVLQNVVLPGLRLREGPPGDMPMPMVTRITVRRPS</sequence>
<feature type="compositionally biased region" description="Basic and acidic residues" evidence="1">
    <location>
        <begin position="79"/>
        <end position="96"/>
    </location>
</feature>
<dbReference type="RefSeq" id="WP_154737320.1">
    <property type="nucleotide sequence ID" value="NZ_WMBQ01000001.1"/>
</dbReference>
<dbReference type="Proteomes" id="UP000440694">
    <property type="component" value="Unassembled WGS sequence"/>
</dbReference>
<keyword evidence="2" id="KW-1133">Transmembrane helix</keyword>
<organism evidence="3 4">
    <name type="scientific">Hyphomicrobium album</name>
    <dbReference type="NCBI Taxonomy" id="2665159"/>
    <lineage>
        <taxon>Bacteria</taxon>
        <taxon>Pseudomonadati</taxon>
        <taxon>Pseudomonadota</taxon>
        <taxon>Alphaproteobacteria</taxon>
        <taxon>Hyphomicrobiales</taxon>
        <taxon>Hyphomicrobiaceae</taxon>
        <taxon>Hyphomicrobium</taxon>
    </lineage>
</organism>
<feature type="transmembrane region" description="Helical" evidence="2">
    <location>
        <begin position="14"/>
        <end position="36"/>
    </location>
</feature>
<dbReference type="SUPFAM" id="SSF74653">
    <property type="entry name" value="TolA/TonB C-terminal domain"/>
    <property type="match status" value="1"/>
</dbReference>
<dbReference type="EMBL" id="WMBQ01000001">
    <property type="protein sequence ID" value="MTD92725.1"/>
    <property type="molecule type" value="Genomic_DNA"/>
</dbReference>
<reference evidence="3 4" key="1">
    <citation type="submission" date="2019-11" db="EMBL/GenBank/DDBJ databases">
        <title>Identification of a novel strain.</title>
        <authorList>
            <person name="Xu Q."/>
            <person name="Wang G."/>
        </authorList>
    </citation>
    <scope>NUCLEOTIDE SEQUENCE [LARGE SCALE GENOMIC DNA]</scope>
    <source>
        <strain evidence="4">xq</strain>
    </source>
</reference>
<keyword evidence="2" id="KW-0812">Transmembrane</keyword>
<dbReference type="AlphaFoldDB" id="A0A6I3KBB9"/>
<evidence type="ECO:0000256" key="1">
    <source>
        <dbReference type="SAM" id="MobiDB-lite"/>
    </source>
</evidence>
<feature type="region of interest" description="Disordered" evidence="1">
    <location>
        <begin position="38"/>
        <end position="129"/>
    </location>
</feature>
<keyword evidence="2" id="KW-0472">Membrane</keyword>
<proteinExistence type="predicted"/>